<dbReference type="EMBL" id="ABCK01000014">
    <property type="protein sequence ID" value="EDM26767.1"/>
    <property type="molecule type" value="Genomic_DNA"/>
</dbReference>
<dbReference type="AlphaFoldDB" id="A6DNV8"/>
<organism evidence="2 3">
    <name type="scientific">Lentisphaera araneosa HTCC2155</name>
    <dbReference type="NCBI Taxonomy" id="313628"/>
    <lineage>
        <taxon>Bacteria</taxon>
        <taxon>Pseudomonadati</taxon>
        <taxon>Lentisphaerota</taxon>
        <taxon>Lentisphaeria</taxon>
        <taxon>Lentisphaerales</taxon>
        <taxon>Lentisphaeraceae</taxon>
        <taxon>Lentisphaera</taxon>
    </lineage>
</organism>
<comment type="caution">
    <text evidence="2">The sequence shown here is derived from an EMBL/GenBank/DDBJ whole genome shotgun (WGS) entry which is preliminary data.</text>
</comment>
<dbReference type="STRING" id="313628.LNTAR_19010"/>
<dbReference type="Pfam" id="PF12728">
    <property type="entry name" value="HTH_17"/>
    <property type="match status" value="1"/>
</dbReference>
<dbReference type="OrthoDB" id="5524782at2"/>
<dbReference type="InterPro" id="IPR009061">
    <property type="entry name" value="DNA-bd_dom_put_sf"/>
</dbReference>
<keyword evidence="3" id="KW-1185">Reference proteome</keyword>
<dbReference type="GO" id="GO:0003677">
    <property type="term" value="F:DNA binding"/>
    <property type="evidence" value="ECO:0007669"/>
    <property type="project" value="InterPro"/>
</dbReference>
<name>A6DNV8_9BACT</name>
<dbReference type="Proteomes" id="UP000004947">
    <property type="component" value="Unassembled WGS sequence"/>
</dbReference>
<dbReference type="NCBIfam" id="TIGR01764">
    <property type="entry name" value="excise"/>
    <property type="match status" value="1"/>
</dbReference>
<evidence type="ECO:0000259" key="1">
    <source>
        <dbReference type="Pfam" id="PF12728"/>
    </source>
</evidence>
<sequence length="140" mass="16015">MSGPRWYTIKQAAEYLSIGEPTLYRWMRDGKITVRKIGDNTRFLQEDLDSCIQVIPSKKDVALVTKICPACHSDKMCKGSYRGTGKLYFYPEKSKFWTLKDSNIPNTSYMCENCGHISFFGDTEKLKALKPKANEPEGEE</sequence>
<dbReference type="SUPFAM" id="SSF46955">
    <property type="entry name" value="Putative DNA-binding domain"/>
    <property type="match status" value="1"/>
</dbReference>
<evidence type="ECO:0000313" key="2">
    <source>
        <dbReference type="EMBL" id="EDM26767.1"/>
    </source>
</evidence>
<evidence type="ECO:0000313" key="3">
    <source>
        <dbReference type="Proteomes" id="UP000004947"/>
    </source>
</evidence>
<accession>A6DNV8</accession>
<reference evidence="2 3" key="1">
    <citation type="journal article" date="2010" name="J. Bacteriol.">
        <title>Genome sequence of Lentisphaera araneosa HTCC2155T, the type species of the order Lentisphaerales in the phylum Lentisphaerae.</title>
        <authorList>
            <person name="Thrash J.C."/>
            <person name="Cho J.C."/>
            <person name="Vergin K.L."/>
            <person name="Morris R.M."/>
            <person name="Giovannoni S.J."/>
        </authorList>
    </citation>
    <scope>NUCLEOTIDE SEQUENCE [LARGE SCALE GENOMIC DNA]</scope>
    <source>
        <strain evidence="2 3">HTCC2155</strain>
    </source>
</reference>
<feature type="domain" description="Helix-turn-helix" evidence="1">
    <location>
        <begin position="6"/>
        <end position="50"/>
    </location>
</feature>
<proteinExistence type="predicted"/>
<dbReference type="RefSeq" id="WP_007279545.1">
    <property type="nucleotide sequence ID" value="NZ_ABCK01000014.1"/>
</dbReference>
<protein>
    <recommendedName>
        <fullName evidence="1">Helix-turn-helix domain-containing protein</fullName>
    </recommendedName>
</protein>
<dbReference type="InterPro" id="IPR010093">
    <property type="entry name" value="SinI_DNA-bd"/>
</dbReference>
<dbReference type="InterPro" id="IPR041657">
    <property type="entry name" value="HTH_17"/>
</dbReference>
<gene>
    <name evidence="2" type="ORF">LNTAR_19010</name>
</gene>